<accession>A0A8B8A8C8</accession>
<dbReference type="Proteomes" id="UP000694844">
    <property type="component" value="Chromosome 6"/>
</dbReference>
<protein>
    <submittedName>
        <fullName evidence="3">Uncharacterized protein LOC111099734 isoform X1</fullName>
    </submittedName>
</protein>
<dbReference type="KEGG" id="cvn:111099734"/>
<organism evidence="2 3">
    <name type="scientific">Crassostrea virginica</name>
    <name type="common">Eastern oyster</name>
    <dbReference type="NCBI Taxonomy" id="6565"/>
    <lineage>
        <taxon>Eukaryota</taxon>
        <taxon>Metazoa</taxon>
        <taxon>Spiralia</taxon>
        <taxon>Lophotrochozoa</taxon>
        <taxon>Mollusca</taxon>
        <taxon>Bivalvia</taxon>
        <taxon>Autobranchia</taxon>
        <taxon>Pteriomorphia</taxon>
        <taxon>Ostreida</taxon>
        <taxon>Ostreoidea</taxon>
        <taxon>Ostreidae</taxon>
        <taxon>Crassostrea</taxon>
    </lineage>
</organism>
<feature type="region of interest" description="Disordered" evidence="1">
    <location>
        <begin position="134"/>
        <end position="248"/>
    </location>
</feature>
<evidence type="ECO:0000256" key="1">
    <source>
        <dbReference type="SAM" id="MobiDB-lite"/>
    </source>
</evidence>
<evidence type="ECO:0000313" key="2">
    <source>
        <dbReference type="Proteomes" id="UP000694844"/>
    </source>
</evidence>
<evidence type="ECO:0000313" key="3">
    <source>
        <dbReference type="RefSeq" id="XP_022286863.1"/>
    </source>
</evidence>
<dbReference type="AlphaFoldDB" id="A0A8B8A8C8"/>
<dbReference type="GeneID" id="111099734"/>
<proteinExistence type="predicted"/>
<name>A0A8B8A8C8_CRAVI</name>
<feature type="compositionally biased region" description="Basic and acidic residues" evidence="1">
    <location>
        <begin position="211"/>
        <end position="246"/>
    </location>
</feature>
<gene>
    <name evidence="3" type="primary">LOC111099734</name>
</gene>
<feature type="compositionally biased region" description="Basic and acidic residues" evidence="1">
    <location>
        <begin position="150"/>
        <end position="163"/>
    </location>
</feature>
<keyword evidence="2" id="KW-1185">Reference proteome</keyword>
<feature type="compositionally biased region" description="Basic and acidic residues" evidence="1">
    <location>
        <begin position="177"/>
        <end position="199"/>
    </location>
</feature>
<reference evidence="3" key="1">
    <citation type="submission" date="2025-08" db="UniProtKB">
        <authorList>
            <consortium name="RefSeq"/>
        </authorList>
    </citation>
    <scope>IDENTIFICATION</scope>
    <source>
        <tissue evidence="3">Whole sample</tissue>
    </source>
</reference>
<sequence length="329" mass="38060">MLTIWSEEDMSFSNKQRPLDHEEVHLTSLQQTGNGHHQYTPVITDPIDSPKRAPSRRQQVEKAWDDLCILLQKELQIKEWRFIIRELYVPSPASRSMCGHLASPVLLLQNNQMFRQTQGGVQAPAFTDLSVIKKGDKKKTPDNEVPEDLVENKGEEPKSSKDETEVDQQEEIACNEIEERRDEGIEEKEAVETKSRQDEPVTENTPTDVAQQRRDDKIEKGDVENFQEDKPADDRQEEKKPGRKIAEATGTKRKRRVFLNYQDSEVFLEDYAVVAAMGVMDLKQNQKQIHHYENSAVRDKWVENILYKKMSKISKKSTQQTPMVVETQI</sequence>
<dbReference type="RefSeq" id="XP_022286863.1">
    <property type="nucleotide sequence ID" value="XM_022431155.1"/>
</dbReference>